<accession>A0A481Z0V6</accession>
<name>A0A481Z0V6_9VIRU</name>
<gene>
    <name evidence="1" type="ORF">LCMiAC01_01010</name>
</gene>
<protein>
    <submittedName>
        <fullName evidence="1">Uncharacterized protein</fullName>
    </submittedName>
</protein>
<sequence>MYKYEQFDNIFPKYKLTLYRQKDGSVISGSIGKYSGNVLLYDIVLDNHNLDLVYPPAHKIFRISKGLGISRFNTYPPKNPRPHSSHLFLKILCPPQMKDKYARLEKKQGDNYFKLNCYKLI</sequence>
<dbReference type="EMBL" id="MK500389">
    <property type="protein sequence ID" value="QBK88424.1"/>
    <property type="molecule type" value="Genomic_DNA"/>
</dbReference>
<evidence type="ECO:0000313" key="1">
    <source>
        <dbReference type="EMBL" id="QBK88424.1"/>
    </source>
</evidence>
<proteinExistence type="predicted"/>
<reference evidence="1" key="1">
    <citation type="journal article" date="2019" name="MBio">
        <title>Virus Genomes from Deep Sea Sediments Expand the Ocean Megavirome and Support Independent Origins of Viral Gigantism.</title>
        <authorList>
            <person name="Backstrom D."/>
            <person name="Yutin N."/>
            <person name="Jorgensen S.L."/>
            <person name="Dharamshi J."/>
            <person name="Homa F."/>
            <person name="Zaremba-Niedwiedzka K."/>
            <person name="Spang A."/>
            <person name="Wolf Y.I."/>
            <person name="Koonin E.V."/>
            <person name="Ettema T.J."/>
        </authorList>
    </citation>
    <scope>NUCLEOTIDE SEQUENCE</scope>
</reference>
<organism evidence="1">
    <name type="scientific">Mimivirus LCMiAC01</name>
    <dbReference type="NCBI Taxonomy" id="2506608"/>
    <lineage>
        <taxon>Viruses</taxon>
        <taxon>Varidnaviria</taxon>
        <taxon>Bamfordvirae</taxon>
        <taxon>Nucleocytoviricota</taxon>
        <taxon>Megaviricetes</taxon>
        <taxon>Imitervirales</taxon>
        <taxon>Mimiviridae</taxon>
        <taxon>Klosneuvirinae</taxon>
    </lineage>
</organism>